<gene>
    <name evidence="4" type="ORF">BTO10_18620</name>
</gene>
<evidence type="ECO:0000313" key="4">
    <source>
        <dbReference type="EMBL" id="PQJ61329.1"/>
    </source>
</evidence>
<proteinExistence type="predicted"/>
<feature type="chain" id="PRO_5015416929" description="Outer membrane protein beta-barrel domain-containing protein" evidence="2">
    <location>
        <begin position="22"/>
        <end position="226"/>
    </location>
</feature>
<organism evidence="4 5">
    <name type="scientific">Vibrio chagasii</name>
    <dbReference type="NCBI Taxonomy" id="170679"/>
    <lineage>
        <taxon>Bacteria</taxon>
        <taxon>Pseudomonadati</taxon>
        <taxon>Pseudomonadota</taxon>
        <taxon>Gammaproteobacteria</taxon>
        <taxon>Vibrionales</taxon>
        <taxon>Vibrionaceae</taxon>
        <taxon>Vibrio</taxon>
    </lineage>
</organism>
<keyword evidence="5" id="KW-1185">Reference proteome</keyword>
<dbReference type="InterPro" id="IPR011250">
    <property type="entry name" value="OMP/PagP_B-barrel"/>
</dbReference>
<accession>A0A2S7VGX6</accession>
<feature type="domain" description="Outer membrane protein beta-barrel" evidence="3">
    <location>
        <begin position="6"/>
        <end position="224"/>
    </location>
</feature>
<comment type="caution">
    <text evidence="4">The sequence shown here is derived from an EMBL/GenBank/DDBJ whole genome shotgun (WGS) entry which is preliminary data.</text>
</comment>
<evidence type="ECO:0000259" key="3">
    <source>
        <dbReference type="Pfam" id="PF13505"/>
    </source>
</evidence>
<protein>
    <recommendedName>
        <fullName evidence="3">Outer membrane protein beta-barrel domain-containing protein</fullName>
    </recommendedName>
</protein>
<dbReference type="AlphaFoldDB" id="A0A2S7VGX6"/>
<dbReference type="EMBL" id="MSCI01000002">
    <property type="protein sequence ID" value="PQJ61329.1"/>
    <property type="molecule type" value="Genomic_DNA"/>
</dbReference>
<sequence length="226" mass="25411">MRKALSLMALGAVTASTSVQANDNWYVAVDFLKTDLKSSELNRFHSQRNDELGLKDALNFNSGNGVGLSIGTQLQYSNNFSLAWEFEYIHYGTFTDSTMLKEFYYFRREYEVEAQSFNFNVKPKYYFSSSGFYLGAIAGVGVTKADFKYTEETDHPELMYLNSTYTDDGSDFGFNYGIETGYEFTSGVVVSGGYRASSVEIDVEGGSELDLDFDSFYVGVEYHFGP</sequence>
<evidence type="ECO:0000313" key="5">
    <source>
        <dbReference type="Proteomes" id="UP000238707"/>
    </source>
</evidence>
<evidence type="ECO:0000256" key="1">
    <source>
        <dbReference type="ARBA" id="ARBA00022729"/>
    </source>
</evidence>
<keyword evidence="1 2" id="KW-0732">Signal</keyword>
<feature type="signal peptide" evidence="2">
    <location>
        <begin position="1"/>
        <end position="21"/>
    </location>
</feature>
<reference evidence="4 5" key="1">
    <citation type="submission" date="2016-12" db="EMBL/GenBank/DDBJ databases">
        <title>Diversity of luminous bacteria.</title>
        <authorList>
            <person name="Yoshizawa S."/>
            <person name="Kogure K."/>
        </authorList>
    </citation>
    <scope>NUCLEOTIDE SEQUENCE [LARGE SCALE GENOMIC DNA]</scope>
    <source>
        <strain evidence="4 5">LC2-408</strain>
    </source>
</reference>
<name>A0A2S7VGX6_9VIBR</name>
<dbReference type="RefSeq" id="WP_105025472.1">
    <property type="nucleotide sequence ID" value="NZ_MSCI01000002.1"/>
</dbReference>
<dbReference type="InterPro" id="IPR027385">
    <property type="entry name" value="Beta-barrel_OMP"/>
</dbReference>
<evidence type="ECO:0000256" key="2">
    <source>
        <dbReference type="SAM" id="SignalP"/>
    </source>
</evidence>
<dbReference type="SUPFAM" id="SSF56925">
    <property type="entry name" value="OMPA-like"/>
    <property type="match status" value="1"/>
</dbReference>
<dbReference type="Gene3D" id="2.40.160.20">
    <property type="match status" value="1"/>
</dbReference>
<dbReference type="Proteomes" id="UP000238707">
    <property type="component" value="Unassembled WGS sequence"/>
</dbReference>
<dbReference type="Pfam" id="PF13505">
    <property type="entry name" value="OMP_b-brl"/>
    <property type="match status" value="1"/>
</dbReference>